<dbReference type="GO" id="GO:0009279">
    <property type="term" value="C:cell outer membrane"/>
    <property type="evidence" value="ECO:0007669"/>
    <property type="project" value="UniProtKB-SubCell"/>
</dbReference>
<keyword evidence="2 7" id="KW-0813">Transport</keyword>
<dbReference type="AlphaFoldDB" id="A0A1G9T6D1"/>
<evidence type="ECO:0000259" key="9">
    <source>
        <dbReference type="Pfam" id="PF07715"/>
    </source>
</evidence>
<dbReference type="InterPro" id="IPR008969">
    <property type="entry name" value="CarboxyPept-like_regulatory"/>
</dbReference>
<evidence type="ECO:0000256" key="7">
    <source>
        <dbReference type="PROSITE-ProRule" id="PRU01360"/>
    </source>
</evidence>
<proteinExistence type="inferred from homology"/>
<keyword evidence="6 7" id="KW-0998">Cell outer membrane</keyword>
<name>A0A1G9T6D1_9SPHI</name>
<dbReference type="InterPro" id="IPR023996">
    <property type="entry name" value="TonB-dep_OMP_SusC/RagA"/>
</dbReference>
<dbReference type="RefSeq" id="WP_090704419.1">
    <property type="nucleotide sequence ID" value="NZ_FNHH01000012.1"/>
</dbReference>
<dbReference type="InterPro" id="IPR039426">
    <property type="entry name" value="TonB-dep_rcpt-like"/>
</dbReference>
<dbReference type="SUPFAM" id="SSF56935">
    <property type="entry name" value="Porins"/>
    <property type="match status" value="1"/>
</dbReference>
<evidence type="ECO:0000256" key="8">
    <source>
        <dbReference type="SAM" id="SignalP"/>
    </source>
</evidence>
<evidence type="ECO:0000256" key="5">
    <source>
        <dbReference type="ARBA" id="ARBA00023136"/>
    </source>
</evidence>
<feature type="chain" id="PRO_5011753266" evidence="8">
    <location>
        <begin position="22"/>
        <end position="1015"/>
    </location>
</feature>
<dbReference type="Pfam" id="PF07715">
    <property type="entry name" value="Plug"/>
    <property type="match status" value="1"/>
</dbReference>
<keyword evidence="11" id="KW-1185">Reference proteome</keyword>
<evidence type="ECO:0000256" key="6">
    <source>
        <dbReference type="ARBA" id="ARBA00023237"/>
    </source>
</evidence>
<dbReference type="SUPFAM" id="SSF49464">
    <property type="entry name" value="Carboxypeptidase regulatory domain-like"/>
    <property type="match status" value="1"/>
</dbReference>
<reference evidence="11" key="1">
    <citation type="submission" date="2016-10" db="EMBL/GenBank/DDBJ databases">
        <authorList>
            <person name="Varghese N."/>
            <person name="Submissions S."/>
        </authorList>
    </citation>
    <scope>NUCLEOTIDE SEQUENCE [LARGE SCALE GENOMIC DNA]</scope>
    <source>
        <strain evidence="11">DSM 24536</strain>
    </source>
</reference>
<comment type="subcellular location">
    <subcellularLocation>
        <location evidence="1 7">Cell outer membrane</location>
        <topology evidence="1 7">Multi-pass membrane protein</topology>
    </subcellularLocation>
</comment>
<evidence type="ECO:0000313" key="10">
    <source>
        <dbReference type="EMBL" id="SDM43198.1"/>
    </source>
</evidence>
<evidence type="ECO:0000256" key="4">
    <source>
        <dbReference type="ARBA" id="ARBA00022692"/>
    </source>
</evidence>
<dbReference type="Gene3D" id="2.40.170.20">
    <property type="entry name" value="TonB-dependent receptor, beta-barrel domain"/>
    <property type="match status" value="1"/>
</dbReference>
<protein>
    <submittedName>
        <fullName evidence="10">TonB-linked outer membrane protein, SusC/RagA family</fullName>
    </submittedName>
</protein>
<dbReference type="Gene3D" id="2.170.130.10">
    <property type="entry name" value="TonB-dependent receptor, plug domain"/>
    <property type="match status" value="1"/>
</dbReference>
<dbReference type="STRING" id="990371.SAMN05421813_11224"/>
<evidence type="ECO:0000256" key="1">
    <source>
        <dbReference type="ARBA" id="ARBA00004571"/>
    </source>
</evidence>
<sequence length="1015" mass="109505">MKKKLLMFFLSAFLLASQAFAQEITVTGKITSAEDGLPLPGASIKIKGTNIFGQTDQNGMYSIKASPENVLVFNYIGSLPEERTVGTLRVINVQLKTDSKVLNEIVVTAFGVKQEVRGLGFSTQSVKAKEIVDSKQPNLVNALQGKIAGVQITNSSGSAGASSNIMIRGGSSLSGNNQPLFVVDGIPVDNTTPLGQGGLGAGSAPASNRAIDINPDDIESITVLKGPAAAALYGIRAASGAIVVTTKKGSGGAARVNYQNTFSLDQVNRIPTLQDKYKQGEQGVYNATASDSWGPAFSSGEQVYDNLGNFFKNAFAQNHDVSVSGSSDQTRYFTSASLLDQGSIVDNSDFKRKSFRLNADTKMGEKLTVGGSANYVRTDRTYVPQGSANGVMGALYWPRNEDMKNYLNPNGTQRVFNVADNDNPYWTIQNKPIINSINRVIAIGNIDYNPFSFLNVAYRLGTDYYSENFKAIRMPGTLESDAVRGAIAQTSGDNQITTSTIIVTAKKTVAKDFKLSLALGQNLESASNRTTTSTATRFIDPTFPSINNTVAADRTVSERLYRRRIFGLFGDLNVDWKGMAYVNLRARNDWSSTLPVTDNSFFYPSVSGALILTDILREMGIKPGDDTFSYGKIRAAYSEVGKDAPAHVTTTSLASVTNTFTINPRGFITNANNPFGNPTLVPEFTKAFEIGTDLRFLKNRIGIDVTYYNSKSSNQILATRVPPSAGAFLTYLNGGSIQNEGVEFVFNAQAITNPNFKWSVDLNFAKNTSIVKALPGTLDRIELSDAWVSANAAQGAAFLNGSLFGINGNVWKRNASGQLLLANNGYPQVQTALTNIGDRNPDFTTGITNTFTHKNLSFAFMVDVRVGGKVFNATENSLVRSGLSTKTLDRGTKVFDGVIESTGVKNTISVPLNQNYYQTIYANQGYDFVEDGGWYRLRYATFSYKMPAKFLEKIDVKGLNFTLTGRNLLLITNYSGVDPEVSGSGAGVGGSGSFGFDNLGIPATRGVDFGLRLTL</sequence>
<evidence type="ECO:0000256" key="2">
    <source>
        <dbReference type="ARBA" id="ARBA00022448"/>
    </source>
</evidence>
<dbReference type="PROSITE" id="PS52016">
    <property type="entry name" value="TONB_DEPENDENT_REC_3"/>
    <property type="match status" value="1"/>
</dbReference>
<keyword evidence="8" id="KW-0732">Signal</keyword>
<dbReference type="OrthoDB" id="9768177at2"/>
<dbReference type="NCBIfam" id="TIGR04057">
    <property type="entry name" value="SusC_RagA_signa"/>
    <property type="match status" value="1"/>
</dbReference>
<organism evidence="10 11">
    <name type="scientific">Daejeonella rubra</name>
    <dbReference type="NCBI Taxonomy" id="990371"/>
    <lineage>
        <taxon>Bacteria</taxon>
        <taxon>Pseudomonadati</taxon>
        <taxon>Bacteroidota</taxon>
        <taxon>Sphingobacteriia</taxon>
        <taxon>Sphingobacteriales</taxon>
        <taxon>Sphingobacteriaceae</taxon>
        <taxon>Daejeonella</taxon>
    </lineage>
</organism>
<comment type="similarity">
    <text evidence="7">Belongs to the TonB-dependent receptor family.</text>
</comment>
<evidence type="ECO:0000313" key="11">
    <source>
        <dbReference type="Proteomes" id="UP000199226"/>
    </source>
</evidence>
<gene>
    <name evidence="10" type="ORF">SAMN05421813_11224</name>
</gene>
<dbReference type="InterPro" id="IPR012910">
    <property type="entry name" value="Plug_dom"/>
</dbReference>
<dbReference type="NCBIfam" id="TIGR04056">
    <property type="entry name" value="OMP_RagA_SusC"/>
    <property type="match status" value="1"/>
</dbReference>
<dbReference type="Pfam" id="PF13715">
    <property type="entry name" value="CarbopepD_reg_2"/>
    <property type="match status" value="1"/>
</dbReference>
<dbReference type="Proteomes" id="UP000199226">
    <property type="component" value="Unassembled WGS sequence"/>
</dbReference>
<dbReference type="EMBL" id="FNHH01000012">
    <property type="protein sequence ID" value="SDM43198.1"/>
    <property type="molecule type" value="Genomic_DNA"/>
</dbReference>
<feature type="signal peptide" evidence="8">
    <location>
        <begin position="1"/>
        <end position="21"/>
    </location>
</feature>
<dbReference type="InterPro" id="IPR037066">
    <property type="entry name" value="Plug_dom_sf"/>
</dbReference>
<dbReference type="Gene3D" id="2.60.40.1120">
    <property type="entry name" value="Carboxypeptidase-like, regulatory domain"/>
    <property type="match status" value="1"/>
</dbReference>
<feature type="domain" description="TonB-dependent receptor plug" evidence="9">
    <location>
        <begin position="119"/>
        <end position="241"/>
    </location>
</feature>
<keyword evidence="5 7" id="KW-0472">Membrane</keyword>
<keyword evidence="3 7" id="KW-1134">Transmembrane beta strand</keyword>
<accession>A0A1G9T6D1</accession>
<dbReference type="InterPro" id="IPR036942">
    <property type="entry name" value="Beta-barrel_TonB_sf"/>
</dbReference>
<dbReference type="InterPro" id="IPR023997">
    <property type="entry name" value="TonB-dep_OMP_SusC/RagA_CS"/>
</dbReference>
<evidence type="ECO:0000256" key="3">
    <source>
        <dbReference type="ARBA" id="ARBA00022452"/>
    </source>
</evidence>
<keyword evidence="4 7" id="KW-0812">Transmembrane</keyword>